<keyword evidence="1" id="KW-0378">Hydrolase</keyword>
<evidence type="ECO:0000313" key="6">
    <source>
        <dbReference type="Proteomes" id="UP001519363"/>
    </source>
</evidence>
<gene>
    <name evidence="5" type="ORF">JOF53_008452</name>
</gene>
<feature type="domain" description="GH10" evidence="4">
    <location>
        <begin position="1"/>
        <end position="85"/>
    </location>
</feature>
<reference evidence="5 6" key="1">
    <citation type="submission" date="2021-03" db="EMBL/GenBank/DDBJ databases">
        <title>Sequencing the genomes of 1000 actinobacteria strains.</title>
        <authorList>
            <person name="Klenk H.-P."/>
        </authorList>
    </citation>
    <scope>NUCLEOTIDE SEQUENCE [LARGE SCALE GENOMIC DNA]</scope>
    <source>
        <strain evidence="5 6">DSM 44580</strain>
    </source>
</reference>
<dbReference type="InterPro" id="IPR001000">
    <property type="entry name" value="GH10_dom"/>
</dbReference>
<evidence type="ECO:0000256" key="2">
    <source>
        <dbReference type="ARBA" id="ARBA00023277"/>
    </source>
</evidence>
<keyword evidence="6" id="KW-1185">Reference proteome</keyword>
<dbReference type="Gene3D" id="3.20.20.80">
    <property type="entry name" value="Glycosidases"/>
    <property type="match status" value="1"/>
</dbReference>
<protein>
    <submittedName>
        <fullName evidence="5">GH35 family endo-1,4-beta-xylanase</fullName>
    </submittedName>
</protein>
<evidence type="ECO:0000256" key="3">
    <source>
        <dbReference type="ARBA" id="ARBA00023326"/>
    </source>
</evidence>
<dbReference type="Pfam" id="PF00331">
    <property type="entry name" value="Glyco_hydro_10"/>
    <property type="match status" value="1"/>
</dbReference>
<evidence type="ECO:0000259" key="4">
    <source>
        <dbReference type="PROSITE" id="PS51760"/>
    </source>
</evidence>
<dbReference type="PROSITE" id="PS51760">
    <property type="entry name" value="GH10_2"/>
    <property type="match status" value="1"/>
</dbReference>
<organism evidence="5 6">
    <name type="scientific">Crossiella equi</name>
    <dbReference type="NCBI Taxonomy" id="130796"/>
    <lineage>
        <taxon>Bacteria</taxon>
        <taxon>Bacillati</taxon>
        <taxon>Actinomycetota</taxon>
        <taxon>Actinomycetes</taxon>
        <taxon>Pseudonocardiales</taxon>
        <taxon>Pseudonocardiaceae</taxon>
        <taxon>Crossiella</taxon>
    </lineage>
</organism>
<accession>A0ABS5ASN2</accession>
<proteinExistence type="predicted"/>
<dbReference type="InterPro" id="IPR017853">
    <property type="entry name" value="GH"/>
</dbReference>
<dbReference type="RefSeq" id="WP_307850365.1">
    <property type="nucleotide sequence ID" value="NZ_JAGIOO010000001.1"/>
</dbReference>
<keyword evidence="3" id="KW-0624">Polysaccharide degradation</keyword>
<sequence length="90" mass="9761">MDVAITEADVRMPLPVDAGKLAALAQQFKQLRDGCHAVPRCVEFTTWGFSDRHSWVPGTFPGEGAACPFDARLRPKPAFRAINPSAAEGH</sequence>
<evidence type="ECO:0000313" key="5">
    <source>
        <dbReference type="EMBL" id="MBP2479580.1"/>
    </source>
</evidence>
<dbReference type="EMBL" id="JAGIOO010000001">
    <property type="protein sequence ID" value="MBP2479580.1"/>
    <property type="molecule type" value="Genomic_DNA"/>
</dbReference>
<keyword evidence="2" id="KW-0119">Carbohydrate metabolism</keyword>
<evidence type="ECO:0000256" key="1">
    <source>
        <dbReference type="ARBA" id="ARBA00022801"/>
    </source>
</evidence>
<name>A0ABS5ASN2_9PSEU</name>
<comment type="caution">
    <text evidence="5">The sequence shown here is derived from an EMBL/GenBank/DDBJ whole genome shotgun (WGS) entry which is preliminary data.</text>
</comment>
<dbReference type="SUPFAM" id="SSF51445">
    <property type="entry name" value="(Trans)glycosidases"/>
    <property type="match status" value="1"/>
</dbReference>
<dbReference type="Proteomes" id="UP001519363">
    <property type="component" value="Unassembled WGS sequence"/>
</dbReference>